<accession>A0A1J4MJ15</accession>
<evidence type="ECO:0000313" key="2">
    <source>
        <dbReference type="EMBL" id="OII74250.1"/>
    </source>
</evidence>
<organism evidence="2 3">
    <name type="scientific">Cryptosporidium ubiquitum</name>
    <dbReference type="NCBI Taxonomy" id="857276"/>
    <lineage>
        <taxon>Eukaryota</taxon>
        <taxon>Sar</taxon>
        <taxon>Alveolata</taxon>
        <taxon>Apicomplexa</taxon>
        <taxon>Conoidasida</taxon>
        <taxon>Coccidia</taxon>
        <taxon>Eucoccidiorida</taxon>
        <taxon>Eimeriorina</taxon>
        <taxon>Cryptosporidiidae</taxon>
        <taxon>Cryptosporidium</taxon>
    </lineage>
</organism>
<name>A0A1J4MJ15_9CRYT</name>
<keyword evidence="3" id="KW-1185">Reference proteome</keyword>
<dbReference type="VEuPathDB" id="CryptoDB:cubi_01094"/>
<dbReference type="PROSITE" id="PS00028">
    <property type="entry name" value="ZINC_FINGER_C2H2_1"/>
    <property type="match status" value="1"/>
</dbReference>
<sequence length="217" mass="25742">MLKNNQLRNRKIRKLDNYCNVCGKGFINHDKYTCHILYSHITCNEENCDYSAPKEIMYYHKLKHINNNEGNSITESAEEIEKWLICRKMRFPKSNCSIKSDLLKSKDSNETQLDNGKKKIKDTQISALEHYIRMNMTQQAPSIHNVKLNKFSNKKNYNCNTNIKVRTNKKKIFQENKKVPKSLLFRLFENEICIYERKMISAINYILKSFCNANHFN</sequence>
<reference evidence="2 3" key="1">
    <citation type="submission" date="2016-10" db="EMBL/GenBank/DDBJ databases">
        <title>Reductive evolution of mitochondrial metabolism and differential evolution of invasion-related proteins in Cryptosporidium.</title>
        <authorList>
            <person name="Liu S."/>
            <person name="Roellig D.M."/>
            <person name="Guo Y."/>
            <person name="Li N."/>
            <person name="Frace M.A."/>
            <person name="Tang K."/>
            <person name="Zhang L."/>
            <person name="Feng Y."/>
            <person name="Xiao L."/>
        </authorList>
    </citation>
    <scope>NUCLEOTIDE SEQUENCE [LARGE SCALE GENOMIC DNA]</scope>
    <source>
        <strain evidence="2">39726</strain>
    </source>
</reference>
<protein>
    <recommendedName>
        <fullName evidence="1">C2H2-type domain-containing protein</fullName>
    </recommendedName>
</protein>
<dbReference type="OrthoDB" id="273070at2759"/>
<dbReference type="AlphaFoldDB" id="A0A1J4MJ15"/>
<dbReference type="EMBL" id="LRBP01000012">
    <property type="protein sequence ID" value="OII74250.1"/>
    <property type="molecule type" value="Genomic_DNA"/>
</dbReference>
<gene>
    <name evidence="2" type="ORF">cubi_01094</name>
</gene>
<dbReference type="InterPro" id="IPR013087">
    <property type="entry name" value="Znf_C2H2_type"/>
</dbReference>
<proteinExistence type="predicted"/>
<dbReference type="Proteomes" id="UP000186176">
    <property type="component" value="Unassembled WGS sequence"/>
</dbReference>
<evidence type="ECO:0000313" key="3">
    <source>
        <dbReference type="Proteomes" id="UP000186176"/>
    </source>
</evidence>
<evidence type="ECO:0000259" key="1">
    <source>
        <dbReference type="PROSITE" id="PS00028"/>
    </source>
</evidence>
<feature type="domain" description="C2H2-type" evidence="1">
    <location>
        <begin position="19"/>
        <end position="40"/>
    </location>
</feature>
<dbReference type="RefSeq" id="XP_028875443.1">
    <property type="nucleotide sequence ID" value="XM_029018106.1"/>
</dbReference>
<comment type="caution">
    <text evidence="2">The sequence shown here is derived from an EMBL/GenBank/DDBJ whole genome shotgun (WGS) entry which is preliminary data.</text>
</comment>
<dbReference type="GeneID" id="39977885"/>